<feature type="compositionally biased region" description="Polar residues" evidence="1">
    <location>
        <begin position="132"/>
        <end position="143"/>
    </location>
</feature>
<dbReference type="EMBL" id="JAAAID010003030">
    <property type="protein sequence ID" value="KAG0001523.1"/>
    <property type="molecule type" value="Genomic_DNA"/>
</dbReference>
<accession>A0A9P6MHS9</accession>
<evidence type="ECO:0000313" key="2">
    <source>
        <dbReference type="EMBL" id="KAG0001523.1"/>
    </source>
</evidence>
<keyword evidence="3" id="KW-1185">Reference proteome</keyword>
<comment type="caution">
    <text evidence="2">The sequence shown here is derived from an EMBL/GenBank/DDBJ whole genome shotgun (WGS) entry which is preliminary data.</text>
</comment>
<evidence type="ECO:0000313" key="3">
    <source>
        <dbReference type="Proteomes" id="UP000703661"/>
    </source>
</evidence>
<feature type="region of interest" description="Disordered" evidence="1">
    <location>
        <begin position="90"/>
        <end position="148"/>
    </location>
</feature>
<feature type="region of interest" description="Disordered" evidence="1">
    <location>
        <begin position="397"/>
        <end position="573"/>
    </location>
</feature>
<feature type="region of interest" description="Disordered" evidence="1">
    <location>
        <begin position="225"/>
        <end position="257"/>
    </location>
</feature>
<proteinExistence type="predicted"/>
<feature type="compositionally biased region" description="Polar residues" evidence="1">
    <location>
        <begin position="231"/>
        <end position="256"/>
    </location>
</feature>
<dbReference type="Proteomes" id="UP000703661">
    <property type="component" value="Unassembled WGS sequence"/>
</dbReference>
<gene>
    <name evidence="2" type="ORF">BGZ80_006173</name>
</gene>
<dbReference type="AlphaFoldDB" id="A0A9P6MHS9"/>
<protein>
    <submittedName>
        <fullName evidence="2">Uncharacterized protein</fullName>
    </submittedName>
</protein>
<reference evidence="2" key="1">
    <citation type="journal article" date="2020" name="Fungal Divers.">
        <title>Resolving the Mortierellaceae phylogeny through synthesis of multi-gene phylogenetics and phylogenomics.</title>
        <authorList>
            <person name="Vandepol N."/>
            <person name="Liber J."/>
            <person name="Desiro A."/>
            <person name="Na H."/>
            <person name="Kennedy M."/>
            <person name="Barry K."/>
            <person name="Grigoriev I.V."/>
            <person name="Miller A.N."/>
            <person name="O'Donnell K."/>
            <person name="Stajich J.E."/>
            <person name="Bonito G."/>
        </authorList>
    </citation>
    <scope>NUCLEOTIDE SEQUENCE</scope>
    <source>
        <strain evidence="2">NRRL 2769</strain>
    </source>
</reference>
<feature type="compositionally biased region" description="Low complexity" evidence="1">
    <location>
        <begin position="437"/>
        <end position="449"/>
    </location>
</feature>
<feature type="compositionally biased region" description="Polar residues" evidence="1">
    <location>
        <begin position="509"/>
        <end position="523"/>
    </location>
</feature>
<feature type="region of interest" description="Disordered" evidence="1">
    <location>
        <begin position="300"/>
        <end position="324"/>
    </location>
</feature>
<name>A0A9P6MHS9_9FUNG</name>
<feature type="compositionally biased region" description="Basic residues" evidence="1">
    <location>
        <begin position="564"/>
        <end position="573"/>
    </location>
</feature>
<organism evidence="2 3">
    <name type="scientific">Entomortierella chlamydospora</name>
    <dbReference type="NCBI Taxonomy" id="101097"/>
    <lineage>
        <taxon>Eukaryota</taxon>
        <taxon>Fungi</taxon>
        <taxon>Fungi incertae sedis</taxon>
        <taxon>Mucoromycota</taxon>
        <taxon>Mortierellomycotina</taxon>
        <taxon>Mortierellomycetes</taxon>
        <taxon>Mortierellales</taxon>
        <taxon>Mortierellaceae</taxon>
        <taxon>Entomortierella</taxon>
    </lineage>
</organism>
<feature type="compositionally biased region" description="Low complexity" evidence="1">
    <location>
        <begin position="403"/>
        <end position="418"/>
    </location>
</feature>
<feature type="compositionally biased region" description="Polar residues" evidence="1">
    <location>
        <begin position="465"/>
        <end position="486"/>
    </location>
</feature>
<evidence type="ECO:0000256" key="1">
    <source>
        <dbReference type="SAM" id="MobiDB-lite"/>
    </source>
</evidence>
<feature type="compositionally biased region" description="Polar residues" evidence="1">
    <location>
        <begin position="539"/>
        <end position="552"/>
    </location>
</feature>
<sequence length="573" mass="62837">MSYSLSTSFAYAPDVVDFDAMNITETFPEASSFSFEMSGSYNHSYSDSISGIPAAQQALWDDGQLSFHHTINSSRVFGHSSALSSLNNSANNSMSIGHPPSRHLLAPPPQFHHRSLAQHHSSPLKGEYPYTDSENVSEGNSSHPYDEFEESSLQNSWIDYTKDQNGLMLLNDKEHQDEQHLLFLQDIGSSANVSHGDSISLFAKLADESNLSCDLFKEELDIDETRDQSRLQEQLAGSSDNPPLRTNTPGSLNNNGKAIGNEIFDKEFLASLKAPLVQHPPPPLPSSNRNILDGLHVIPAPSFDDQDTRKLTQSNSEQKGGNEEYKRALKDFQDSLKVADPIKTPHKFAPLPLPIFWNEPKIRPRGLPSFNLADYKDKAKTSVTAKSTNPLVNAVASADKQESYSSSPTTTYSVPDSSNPSAFSSAGEFLPTDIKSKTSPTPKTPTASSYLDNTNNSQYDREVGAQQQKQTSSPTTERTKKSTISNPHLAFDPTIPPPERADESKSTKGRSTLQQMTKNNVQQDDLEDEDLGTVRRSAPPSTGSERQGSISGASAPAMSPRIPVTRKRPSLRQ</sequence>
<feature type="non-terminal residue" evidence="2">
    <location>
        <position position="573"/>
    </location>
</feature>